<evidence type="ECO:0000256" key="9">
    <source>
        <dbReference type="SAM" id="SignalP"/>
    </source>
</evidence>
<dbReference type="Pfam" id="PF07715">
    <property type="entry name" value="Plug"/>
    <property type="match status" value="1"/>
</dbReference>
<comment type="subcellular location">
    <subcellularLocation>
        <location evidence="1 8">Cell outer membrane</location>
        <topology evidence="1 8">Multi-pass membrane protein</topology>
    </subcellularLocation>
</comment>
<sequence>MKRIFTVLIGTLLLSFSIYAQSGVGKLSGKVIDADTKEPLVGANIVILNTDWGAATNVEGEYFVLNVPPGNYDVRFSYVGYAPKTVQNVRIVAGVTYELNVELSTDFTLPEIVVQDKKFFEEKATNTKKIIDSDQINRLPVKGVERLASLQSGVVMAEGSGGSDGNATLNVRGGRGGEVLYIVDGIPQNDVFTGANYSQVSNAAIEQIAFEIGGYEAKYGQAQSGIVNVTTKTGSANYSLYADVLTSSYTDNYGYNLYTGTLGGPIIPGNPKQTFFLSFERGWFKDADPRAINYEFPSINKSYDFIPENDAGVYRITAKTSHGFGDWTARLGANINTRTYRGVIQTYMKHNPEHNTRNEQMNQSYSFRLSQNVSSNSFWNLNLGYKFFKEENGDGIWFDNLLAYGDSLENAKIGVTLPKNGQRVLADEVGIFFKKGRVSNGYSKYQSNTLTGDFDFTTQVQNHLIEVGFGANYHTLRNYFIAPVGLAADNIRNLPLEERFFRLQPSVFGYDITGSRETSADNDAETEFAPKTPLLAYGYVQDRFELEDIVLNLGVRFDYFDTKTDVLKNPNLPYAAGDPSKFDKEDFVEKKPEFKISPRIGLGFPVTATTVFHAQYGKFIQQPRLDQLYTSKLDLNDLVRDAQLTFLNGQVRSEETTQYEIGFRQVLGNVAALNITAFYKNTKGLINQQLVFFQRVPGGQTLEYYAPTNTDFGTIKGLAFSLDVARVSYFSMSLNYTYSIAEGTGSSTGSNFVAAFRNTGPDRIPKVIAPLDFDQRHTGTINVDFYVPKGDLGIFELLNANVLVSFNSGRPYTPLAEQNLLEGSSNWGETKGYVNSAYGPGNFRVDLKLEKGFALGSAMLTPYVQIENLFDADNPVSVYRSTGSPYTTAWLTTQSGRTYAEGTPDPEKFKQDYQSLERDPFNFGIPRTIKLGFKVNFANISF</sequence>
<dbReference type="PROSITE" id="PS52016">
    <property type="entry name" value="TONB_DEPENDENT_REC_3"/>
    <property type="match status" value="1"/>
</dbReference>
<keyword evidence="2 8" id="KW-0813">Transport</keyword>
<dbReference type="InterPro" id="IPR036942">
    <property type="entry name" value="Beta-barrel_TonB_sf"/>
</dbReference>
<accession>A0A832G7X1</accession>
<dbReference type="InterPro" id="IPR012910">
    <property type="entry name" value="Plug_dom"/>
</dbReference>
<dbReference type="Pfam" id="PF13715">
    <property type="entry name" value="CarbopepD_reg_2"/>
    <property type="match status" value="1"/>
</dbReference>
<evidence type="ECO:0000259" key="10">
    <source>
        <dbReference type="Pfam" id="PF07715"/>
    </source>
</evidence>
<evidence type="ECO:0000256" key="4">
    <source>
        <dbReference type="ARBA" id="ARBA00022692"/>
    </source>
</evidence>
<dbReference type="PANTHER" id="PTHR30069:SF29">
    <property type="entry name" value="HEMOGLOBIN AND HEMOGLOBIN-HAPTOGLOBIN-BINDING PROTEIN 1-RELATED"/>
    <property type="match status" value="1"/>
</dbReference>
<name>A0A832G7X1_9BACT</name>
<evidence type="ECO:0000256" key="5">
    <source>
        <dbReference type="ARBA" id="ARBA00022729"/>
    </source>
</evidence>
<comment type="similarity">
    <text evidence="8">Belongs to the TonB-dependent receptor family.</text>
</comment>
<keyword evidence="6 8" id="KW-0472">Membrane</keyword>
<feature type="signal peptide" evidence="9">
    <location>
        <begin position="1"/>
        <end position="20"/>
    </location>
</feature>
<comment type="caution">
    <text evidence="11">The sequence shown here is derived from an EMBL/GenBank/DDBJ whole genome shotgun (WGS) entry which is preliminary data.</text>
</comment>
<reference evidence="11" key="1">
    <citation type="journal article" date="2020" name="mSystems">
        <title>Genome- and Community-Level Interaction Insights into Carbon Utilization and Element Cycling Functions of Hydrothermarchaeota in Hydrothermal Sediment.</title>
        <authorList>
            <person name="Zhou Z."/>
            <person name="Liu Y."/>
            <person name="Xu W."/>
            <person name="Pan J."/>
            <person name="Luo Z.H."/>
            <person name="Li M."/>
        </authorList>
    </citation>
    <scope>NUCLEOTIDE SEQUENCE [LARGE SCALE GENOMIC DNA]</scope>
    <source>
        <strain evidence="11">SpSt-500</strain>
    </source>
</reference>
<evidence type="ECO:0000256" key="2">
    <source>
        <dbReference type="ARBA" id="ARBA00022448"/>
    </source>
</evidence>
<dbReference type="SUPFAM" id="SSF56935">
    <property type="entry name" value="Porins"/>
    <property type="match status" value="1"/>
</dbReference>
<evidence type="ECO:0000256" key="7">
    <source>
        <dbReference type="ARBA" id="ARBA00023237"/>
    </source>
</evidence>
<dbReference type="GO" id="GO:0009279">
    <property type="term" value="C:cell outer membrane"/>
    <property type="evidence" value="ECO:0007669"/>
    <property type="project" value="UniProtKB-SubCell"/>
</dbReference>
<feature type="chain" id="PRO_5032715577" evidence="9">
    <location>
        <begin position="21"/>
        <end position="942"/>
    </location>
</feature>
<dbReference type="EMBL" id="DSVI01000020">
    <property type="protein sequence ID" value="HGT48943.1"/>
    <property type="molecule type" value="Genomic_DNA"/>
</dbReference>
<dbReference type="InterPro" id="IPR037066">
    <property type="entry name" value="Plug_dom_sf"/>
</dbReference>
<keyword evidence="5 9" id="KW-0732">Signal</keyword>
<dbReference type="SUPFAM" id="SSF49464">
    <property type="entry name" value="Carboxypeptidase regulatory domain-like"/>
    <property type="match status" value="1"/>
</dbReference>
<dbReference type="GO" id="GO:0015344">
    <property type="term" value="F:siderophore uptake transmembrane transporter activity"/>
    <property type="evidence" value="ECO:0007669"/>
    <property type="project" value="TreeGrafter"/>
</dbReference>
<evidence type="ECO:0000256" key="6">
    <source>
        <dbReference type="ARBA" id="ARBA00023136"/>
    </source>
</evidence>
<dbReference type="Gene3D" id="2.60.40.1120">
    <property type="entry name" value="Carboxypeptidase-like, regulatory domain"/>
    <property type="match status" value="1"/>
</dbReference>
<keyword evidence="4 8" id="KW-0812">Transmembrane</keyword>
<evidence type="ECO:0000313" key="11">
    <source>
        <dbReference type="EMBL" id="HGT48943.1"/>
    </source>
</evidence>
<keyword evidence="11" id="KW-0675">Receptor</keyword>
<organism evidence="11">
    <name type="scientific">Ignavibacterium album</name>
    <dbReference type="NCBI Taxonomy" id="591197"/>
    <lineage>
        <taxon>Bacteria</taxon>
        <taxon>Pseudomonadati</taxon>
        <taxon>Ignavibacteriota</taxon>
        <taxon>Ignavibacteria</taxon>
        <taxon>Ignavibacteriales</taxon>
        <taxon>Ignavibacteriaceae</taxon>
        <taxon>Ignavibacterium</taxon>
    </lineage>
</organism>
<dbReference type="InterPro" id="IPR008969">
    <property type="entry name" value="CarboxyPept-like_regulatory"/>
</dbReference>
<gene>
    <name evidence="11" type="ORF">ENS56_12980</name>
</gene>
<dbReference type="PANTHER" id="PTHR30069">
    <property type="entry name" value="TONB-DEPENDENT OUTER MEMBRANE RECEPTOR"/>
    <property type="match status" value="1"/>
</dbReference>
<evidence type="ECO:0000256" key="8">
    <source>
        <dbReference type="PROSITE-ProRule" id="PRU01360"/>
    </source>
</evidence>
<dbReference type="AlphaFoldDB" id="A0A832G7X1"/>
<dbReference type="Gene3D" id="2.170.130.10">
    <property type="entry name" value="TonB-dependent receptor, plug domain"/>
    <property type="match status" value="1"/>
</dbReference>
<keyword evidence="3 8" id="KW-1134">Transmembrane beta strand</keyword>
<feature type="domain" description="TonB-dependent receptor plug" evidence="10">
    <location>
        <begin position="123"/>
        <end position="225"/>
    </location>
</feature>
<dbReference type="Gene3D" id="2.40.170.20">
    <property type="entry name" value="TonB-dependent receptor, beta-barrel domain"/>
    <property type="match status" value="1"/>
</dbReference>
<evidence type="ECO:0000256" key="1">
    <source>
        <dbReference type="ARBA" id="ARBA00004571"/>
    </source>
</evidence>
<proteinExistence type="inferred from homology"/>
<keyword evidence="7 8" id="KW-0998">Cell outer membrane</keyword>
<dbReference type="InterPro" id="IPR039426">
    <property type="entry name" value="TonB-dep_rcpt-like"/>
</dbReference>
<evidence type="ECO:0000256" key="3">
    <source>
        <dbReference type="ARBA" id="ARBA00022452"/>
    </source>
</evidence>
<protein>
    <submittedName>
        <fullName evidence="11">TonB-dependent receptor</fullName>
    </submittedName>
</protein>
<dbReference type="GO" id="GO:0044718">
    <property type="term" value="P:siderophore transmembrane transport"/>
    <property type="evidence" value="ECO:0007669"/>
    <property type="project" value="TreeGrafter"/>
</dbReference>